<feature type="binding site" evidence="6">
    <location>
        <position position="190"/>
    </location>
    <ligand>
        <name>Mg(2+)</name>
        <dbReference type="ChEBI" id="CHEBI:18420"/>
    </ligand>
</feature>
<accession>A0A368JFG3</accession>
<evidence type="ECO:0000256" key="4">
    <source>
        <dbReference type="ARBA" id="ARBA00023235"/>
    </source>
</evidence>
<feature type="binding site" evidence="6">
    <location>
        <position position="241"/>
    </location>
    <ligand>
        <name>Mg(2+)</name>
        <dbReference type="ChEBI" id="CHEBI:18420"/>
    </ligand>
</feature>
<evidence type="ECO:0000256" key="2">
    <source>
        <dbReference type="ARBA" id="ARBA00022723"/>
    </source>
</evidence>
<evidence type="ECO:0000259" key="8">
    <source>
        <dbReference type="SMART" id="SM00922"/>
    </source>
</evidence>
<dbReference type="InterPro" id="IPR029017">
    <property type="entry name" value="Enolase-like_N"/>
</dbReference>
<dbReference type="InterPro" id="IPR036849">
    <property type="entry name" value="Enolase-like_C_sf"/>
</dbReference>
<dbReference type="OrthoDB" id="9775391at2"/>
<dbReference type="SUPFAM" id="SSF54826">
    <property type="entry name" value="Enolase N-terminal domain-like"/>
    <property type="match status" value="1"/>
</dbReference>
<dbReference type="GO" id="GO:0000287">
    <property type="term" value="F:magnesium ion binding"/>
    <property type="evidence" value="ECO:0007669"/>
    <property type="project" value="UniProtKB-ARBA"/>
</dbReference>
<dbReference type="GO" id="GO:0016855">
    <property type="term" value="F:racemase and epimerase activity, acting on amino acids and derivatives"/>
    <property type="evidence" value="ECO:0007669"/>
    <property type="project" value="UniProtKB-UniRule"/>
</dbReference>
<dbReference type="SUPFAM" id="SSF51604">
    <property type="entry name" value="Enolase C-terminal domain-like"/>
    <property type="match status" value="1"/>
</dbReference>
<dbReference type="Pfam" id="PF02746">
    <property type="entry name" value="MR_MLE_N"/>
    <property type="match status" value="1"/>
</dbReference>
<evidence type="ECO:0000256" key="1">
    <source>
        <dbReference type="ARBA" id="ARBA00008031"/>
    </source>
</evidence>
<dbReference type="PANTHER" id="PTHR48073:SF2">
    <property type="entry name" value="O-SUCCINYLBENZOATE SYNTHASE"/>
    <property type="match status" value="1"/>
</dbReference>
<gene>
    <name evidence="9" type="ORF">DUE52_27220</name>
</gene>
<evidence type="ECO:0000256" key="6">
    <source>
        <dbReference type="PIRSR" id="PIRSR634603-3"/>
    </source>
</evidence>
<sequence>MQIKSIRAYRRDLALTKPYTIAYQTISAVENIFLTVELANGIIGVGAANPSPEVVGESPDQTFANLQSDGITRFVGRDIRHAFQLIDEAGQQFPNLPGTLAAFDIALHDALGQFLGIPVVELYGQKITALPTSITIGIMPIAETLEAAREYIQQGFRVLKVKTGLDVAEDIGRIRKLREQFGPDIVLRVDANQGYTVDQLIQFIGQTDDANVELIEQPLPVGTEEELRSLPLPLRQRLAADESLKGGEAALKLAQEPQPFGIFNIKLMKCGGIRGAFDIATVARLSQIELFWGCNDESIVSIAAALHTAFACPHTRYLDLDGSLDLAEDVVKGGFIIENGLMRPTGLPGLGLTDLTL</sequence>
<comment type="similarity">
    <text evidence="1 7">Belongs to the mandelate racemase/muconate lactonizing enzyme family.</text>
</comment>
<dbReference type="Pfam" id="PF13378">
    <property type="entry name" value="MR_MLE_C"/>
    <property type="match status" value="1"/>
</dbReference>
<keyword evidence="10" id="KW-1185">Reference proteome</keyword>
<organism evidence="9 10">
    <name type="scientific">Larkinella punicea</name>
    <dbReference type="NCBI Taxonomy" id="2315727"/>
    <lineage>
        <taxon>Bacteria</taxon>
        <taxon>Pseudomonadati</taxon>
        <taxon>Bacteroidota</taxon>
        <taxon>Cytophagia</taxon>
        <taxon>Cytophagales</taxon>
        <taxon>Spirosomataceae</taxon>
        <taxon>Larkinella</taxon>
    </lineage>
</organism>
<dbReference type="Gene3D" id="3.30.390.10">
    <property type="entry name" value="Enolase-like, N-terminal domain"/>
    <property type="match status" value="1"/>
</dbReference>
<dbReference type="InterPro" id="IPR029065">
    <property type="entry name" value="Enolase_C-like"/>
</dbReference>
<dbReference type="InterPro" id="IPR013341">
    <property type="entry name" value="Mandelate_racemase_N_dom"/>
</dbReference>
<dbReference type="GO" id="GO:0006518">
    <property type="term" value="P:peptide metabolic process"/>
    <property type="evidence" value="ECO:0007669"/>
    <property type="project" value="UniProtKB-ARBA"/>
</dbReference>
<keyword evidence="4 7" id="KW-0413">Isomerase</keyword>
<dbReference type="CDD" id="cd03319">
    <property type="entry name" value="L-Ala-DL-Glu_epimerase"/>
    <property type="match status" value="1"/>
</dbReference>
<feature type="active site" description="Proton acceptor; specific for (S)-substrate epimerization" evidence="5">
    <location>
        <position position="266"/>
    </location>
</feature>
<evidence type="ECO:0000256" key="7">
    <source>
        <dbReference type="RuleBase" id="RU366006"/>
    </source>
</evidence>
<dbReference type="Gene3D" id="3.20.20.120">
    <property type="entry name" value="Enolase-like C-terminal domain"/>
    <property type="match status" value="1"/>
</dbReference>
<dbReference type="PANTHER" id="PTHR48073">
    <property type="entry name" value="O-SUCCINYLBENZOATE SYNTHASE-RELATED"/>
    <property type="match status" value="1"/>
</dbReference>
<dbReference type="InterPro" id="IPR034603">
    <property type="entry name" value="Dipeptide_epimerase"/>
</dbReference>
<feature type="domain" description="Mandelate racemase/muconate lactonizing enzyme C-terminal" evidence="8">
    <location>
        <begin position="141"/>
        <end position="233"/>
    </location>
</feature>
<reference evidence="9 10" key="1">
    <citation type="submission" date="2018-07" db="EMBL/GenBank/DDBJ databases">
        <title>Genome analysis of Larkinella rosea.</title>
        <authorList>
            <person name="Zhou Z."/>
            <person name="Wang G."/>
        </authorList>
    </citation>
    <scope>NUCLEOTIDE SEQUENCE [LARGE SCALE GENOMIC DNA]</scope>
    <source>
        <strain evidence="10">zzj9</strain>
    </source>
</reference>
<keyword evidence="2 6" id="KW-0479">Metal-binding</keyword>
<keyword evidence="3 6" id="KW-0460">Magnesium</keyword>
<dbReference type="SFLD" id="SFLDG00180">
    <property type="entry name" value="muconate_cycloisomerase"/>
    <property type="match status" value="1"/>
</dbReference>
<dbReference type="EMBL" id="QOWE01000028">
    <property type="protein sequence ID" value="RCR66400.1"/>
    <property type="molecule type" value="Genomic_DNA"/>
</dbReference>
<dbReference type="EC" id="5.1.1.-" evidence="7"/>
<dbReference type="AlphaFoldDB" id="A0A368JFG3"/>
<feature type="active site" description="Proton acceptor; specific for (R)-substrate epimerization" evidence="5">
    <location>
        <position position="162"/>
    </location>
</feature>
<dbReference type="SFLD" id="SFLDF00009">
    <property type="entry name" value="o-succinylbenzoate_synthase"/>
    <property type="match status" value="1"/>
</dbReference>
<evidence type="ECO:0000256" key="3">
    <source>
        <dbReference type="ARBA" id="ARBA00022842"/>
    </source>
</evidence>
<evidence type="ECO:0000313" key="10">
    <source>
        <dbReference type="Proteomes" id="UP000253383"/>
    </source>
</evidence>
<dbReference type="InterPro" id="IPR013342">
    <property type="entry name" value="Mandelate_racemase_C"/>
</dbReference>
<dbReference type="Proteomes" id="UP000253383">
    <property type="component" value="Unassembled WGS sequence"/>
</dbReference>
<name>A0A368JFG3_9BACT</name>
<dbReference type="SMART" id="SM00922">
    <property type="entry name" value="MR_MLE"/>
    <property type="match status" value="1"/>
</dbReference>
<evidence type="ECO:0000256" key="5">
    <source>
        <dbReference type="PIRSR" id="PIRSR634603-1"/>
    </source>
</evidence>
<comment type="cofactor">
    <cofactor evidence="6 7">
        <name>Mg(2+)</name>
        <dbReference type="ChEBI" id="CHEBI:18420"/>
    </cofactor>
    <text evidence="6 7">Binds 1 Mg(2+) ion per subunit.</text>
</comment>
<feature type="binding site" evidence="6">
    <location>
        <position position="216"/>
    </location>
    <ligand>
        <name>Mg(2+)</name>
        <dbReference type="ChEBI" id="CHEBI:18420"/>
    </ligand>
</feature>
<evidence type="ECO:0000313" key="9">
    <source>
        <dbReference type="EMBL" id="RCR66400.1"/>
    </source>
</evidence>
<dbReference type="SFLD" id="SFLDS00001">
    <property type="entry name" value="Enolase"/>
    <property type="match status" value="1"/>
</dbReference>
<comment type="caution">
    <text evidence="9">The sequence shown here is derived from an EMBL/GenBank/DDBJ whole genome shotgun (WGS) entry which is preliminary data.</text>
</comment>
<protein>
    <recommendedName>
        <fullName evidence="7">Dipeptide epimerase</fullName>
        <ecNumber evidence="7">5.1.1.-</ecNumber>
    </recommendedName>
</protein>
<proteinExistence type="inferred from homology"/>
<dbReference type="RefSeq" id="WP_114409243.1">
    <property type="nucleotide sequence ID" value="NZ_QOWE01000028.1"/>
</dbReference>